<evidence type="ECO:0000259" key="1">
    <source>
        <dbReference type="PROSITE" id="PS51707"/>
    </source>
</evidence>
<dbReference type="Gene3D" id="2.40.320.10">
    <property type="entry name" value="Hypothetical Protein Pfu-838710-001"/>
    <property type="match status" value="1"/>
</dbReference>
<dbReference type="InterPro" id="IPR008173">
    <property type="entry name" value="Adenylyl_cyclase_CyaB"/>
</dbReference>
<organism evidence="2 3">
    <name type="scientific">Candidatus Kaiserbacteria bacterium RIFCSPHIGHO2_02_FULL_49_16</name>
    <dbReference type="NCBI Taxonomy" id="1798490"/>
    <lineage>
        <taxon>Bacteria</taxon>
        <taxon>Candidatus Kaiseribacteriota</taxon>
    </lineage>
</organism>
<dbReference type="Proteomes" id="UP000178042">
    <property type="component" value="Unassembled WGS sequence"/>
</dbReference>
<evidence type="ECO:0000313" key="3">
    <source>
        <dbReference type="Proteomes" id="UP000178042"/>
    </source>
</evidence>
<dbReference type="PANTHER" id="PTHR21028:SF2">
    <property type="entry name" value="CYTH DOMAIN-CONTAINING PROTEIN"/>
    <property type="match status" value="1"/>
</dbReference>
<comment type="caution">
    <text evidence="2">The sequence shown here is derived from an EMBL/GenBank/DDBJ whole genome shotgun (WGS) entry which is preliminary data.</text>
</comment>
<feature type="domain" description="CYTH" evidence="1">
    <location>
        <begin position="3"/>
        <end position="218"/>
    </location>
</feature>
<name>A0A1F6DGN4_9BACT</name>
<dbReference type="AlphaFoldDB" id="A0A1F6DGN4"/>
<protein>
    <recommendedName>
        <fullName evidence="1">CYTH domain-containing protein</fullName>
    </recommendedName>
</protein>
<dbReference type="SUPFAM" id="SSF55154">
    <property type="entry name" value="CYTH-like phosphatases"/>
    <property type="match status" value="1"/>
</dbReference>
<dbReference type="Pfam" id="PF01928">
    <property type="entry name" value="CYTH"/>
    <property type="match status" value="1"/>
</dbReference>
<dbReference type="PROSITE" id="PS51707">
    <property type="entry name" value="CYTH"/>
    <property type="match status" value="1"/>
</dbReference>
<accession>A0A1F6DGN4</accession>
<proteinExistence type="predicted"/>
<sequence length="232" mass="26478">MHSYEVEVKTLLGSKERAEEVRGAMRKADASCTFVSKNKQLNHYFASGQLSVLEKSVSPQLSKDARTRFHDIAQKAEEFSVRTREKDPSTTLGASAEVFLVVKASVSDSSSANGISRIEFEEKVSVSLDALDKIILENGFKYQAKWSREREEYLCKGVNVTLDKNAGYGWLAEFERVVDDENQLGTAEKQVRALMKELGVEELPQDRLERMFAFYNKHWKDYYGTEKIFHVE</sequence>
<evidence type="ECO:0000313" key="2">
    <source>
        <dbReference type="EMBL" id="OGG60536.1"/>
    </source>
</evidence>
<dbReference type="InterPro" id="IPR033469">
    <property type="entry name" value="CYTH-like_dom_sf"/>
</dbReference>
<gene>
    <name evidence="2" type="ORF">A3C86_01645</name>
</gene>
<dbReference type="InterPro" id="IPR023577">
    <property type="entry name" value="CYTH_domain"/>
</dbReference>
<dbReference type="PANTHER" id="PTHR21028">
    <property type="entry name" value="SI:CH211-156B7.4"/>
    <property type="match status" value="1"/>
</dbReference>
<dbReference type="EMBL" id="MFLD01000013">
    <property type="protein sequence ID" value="OGG60536.1"/>
    <property type="molecule type" value="Genomic_DNA"/>
</dbReference>
<reference evidence="2 3" key="1">
    <citation type="journal article" date="2016" name="Nat. Commun.">
        <title>Thousands of microbial genomes shed light on interconnected biogeochemical processes in an aquifer system.</title>
        <authorList>
            <person name="Anantharaman K."/>
            <person name="Brown C.T."/>
            <person name="Hug L.A."/>
            <person name="Sharon I."/>
            <person name="Castelle C.J."/>
            <person name="Probst A.J."/>
            <person name="Thomas B.C."/>
            <person name="Singh A."/>
            <person name="Wilkins M.J."/>
            <person name="Karaoz U."/>
            <person name="Brodie E.L."/>
            <person name="Williams K.H."/>
            <person name="Hubbard S.S."/>
            <person name="Banfield J.F."/>
        </authorList>
    </citation>
    <scope>NUCLEOTIDE SEQUENCE [LARGE SCALE GENOMIC DNA]</scope>
</reference>